<dbReference type="AlphaFoldDB" id="A0A1W1CJ58"/>
<dbReference type="PROSITE" id="PS01010">
    <property type="entry name" value="CRISP_2"/>
    <property type="match status" value="1"/>
</dbReference>
<accession>A0A1W1CJ58</accession>
<sequence length="180" mass="20122">MKILKILFLSTLSFVYAKTNIVLIPMNGILIPIVIAEEREVFSEDITNMITRNNEIRREVFTGAEIKWNIAIEASAQVHADYLAQNNLFTHSGTSYGENLYASGAEASFVDAVNAWYREKAEYNTNTKTCNTGKTCGHYTQLIWKDTLEVGCAKSSSASWKTIVVCQYNPPGNYIGQTAF</sequence>
<dbReference type="PROSITE" id="PS01009">
    <property type="entry name" value="CRISP_1"/>
    <property type="match status" value="1"/>
</dbReference>
<dbReference type="InterPro" id="IPR001283">
    <property type="entry name" value="CRISP-related"/>
</dbReference>
<organism evidence="2">
    <name type="scientific">hydrothermal vent metagenome</name>
    <dbReference type="NCBI Taxonomy" id="652676"/>
    <lineage>
        <taxon>unclassified sequences</taxon>
        <taxon>metagenomes</taxon>
        <taxon>ecological metagenomes</taxon>
    </lineage>
</organism>
<evidence type="ECO:0000313" key="2">
    <source>
        <dbReference type="EMBL" id="SFV65826.1"/>
    </source>
</evidence>
<dbReference type="Pfam" id="PF00188">
    <property type="entry name" value="CAP"/>
    <property type="match status" value="1"/>
</dbReference>
<dbReference type="InterPro" id="IPR018244">
    <property type="entry name" value="Allrgn_V5/Tpx1_CS"/>
</dbReference>
<proteinExistence type="predicted"/>
<dbReference type="GO" id="GO:0005576">
    <property type="term" value="C:extracellular region"/>
    <property type="evidence" value="ECO:0007669"/>
    <property type="project" value="InterPro"/>
</dbReference>
<dbReference type="SUPFAM" id="SSF55797">
    <property type="entry name" value="PR-1-like"/>
    <property type="match status" value="1"/>
</dbReference>
<protein>
    <submittedName>
        <fullName evidence="2">SCP-like family protein</fullName>
    </submittedName>
</protein>
<dbReference type="InterPro" id="IPR014044">
    <property type="entry name" value="CAP_dom"/>
</dbReference>
<dbReference type="InterPro" id="IPR035940">
    <property type="entry name" value="CAP_sf"/>
</dbReference>
<dbReference type="Gene3D" id="3.40.33.10">
    <property type="entry name" value="CAP"/>
    <property type="match status" value="1"/>
</dbReference>
<reference evidence="2" key="1">
    <citation type="submission" date="2016-10" db="EMBL/GenBank/DDBJ databases">
        <authorList>
            <person name="de Groot N.N."/>
        </authorList>
    </citation>
    <scope>NUCLEOTIDE SEQUENCE</scope>
</reference>
<gene>
    <name evidence="2" type="ORF">MNB_SV-13-28</name>
</gene>
<name>A0A1W1CJ58_9ZZZZ</name>
<evidence type="ECO:0000259" key="1">
    <source>
        <dbReference type="SMART" id="SM00198"/>
    </source>
</evidence>
<dbReference type="EMBL" id="FPHM01000096">
    <property type="protein sequence ID" value="SFV65826.1"/>
    <property type="molecule type" value="Genomic_DNA"/>
</dbReference>
<feature type="domain" description="SCP" evidence="1">
    <location>
        <begin position="44"/>
        <end position="176"/>
    </location>
</feature>
<dbReference type="PRINTS" id="PR00837">
    <property type="entry name" value="V5TPXLIKE"/>
</dbReference>
<dbReference type="PANTHER" id="PTHR10334">
    <property type="entry name" value="CYSTEINE-RICH SECRETORY PROTEIN-RELATED"/>
    <property type="match status" value="1"/>
</dbReference>
<dbReference type="SMART" id="SM00198">
    <property type="entry name" value="SCP"/>
    <property type="match status" value="1"/>
</dbReference>